<dbReference type="Proteomes" id="UP000054166">
    <property type="component" value="Unassembled WGS sequence"/>
</dbReference>
<protein>
    <recommendedName>
        <fullName evidence="3">DDE-1 domain-containing protein</fullName>
    </recommendedName>
</protein>
<dbReference type="STRING" id="765440.A0A0C3GAY8"/>
<proteinExistence type="predicted"/>
<dbReference type="InParanoid" id="A0A0C3GAY8"/>
<keyword evidence="2" id="KW-1185">Reference proteome</keyword>
<organism evidence="1 2">
    <name type="scientific">Piloderma croceum (strain F 1598)</name>
    <dbReference type="NCBI Taxonomy" id="765440"/>
    <lineage>
        <taxon>Eukaryota</taxon>
        <taxon>Fungi</taxon>
        <taxon>Dikarya</taxon>
        <taxon>Basidiomycota</taxon>
        <taxon>Agaricomycotina</taxon>
        <taxon>Agaricomycetes</taxon>
        <taxon>Agaricomycetidae</taxon>
        <taxon>Atheliales</taxon>
        <taxon>Atheliaceae</taxon>
        <taxon>Piloderma</taxon>
    </lineage>
</organism>
<reference evidence="2" key="2">
    <citation type="submission" date="2015-01" db="EMBL/GenBank/DDBJ databases">
        <title>Evolutionary Origins and Diversification of the Mycorrhizal Mutualists.</title>
        <authorList>
            <consortium name="DOE Joint Genome Institute"/>
            <consortium name="Mycorrhizal Genomics Consortium"/>
            <person name="Kohler A."/>
            <person name="Kuo A."/>
            <person name="Nagy L.G."/>
            <person name="Floudas D."/>
            <person name="Copeland A."/>
            <person name="Barry K.W."/>
            <person name="Cichocki N."/>
            <person name="Veneault-Fourrey C."/>
            <person name="LaButti K."/>
            <person name="Lindquist E.A."/>
            <person name="Lipzen A."/>
            <person name="Lundell T."/>
            <person name="Morin E."/>
            <person name="Murat C."/>
            <person name="Riley R."/>
            <person name="Ohm R."/>
            <person name="Sun H."/>
            <person name="Tunlid A."/>
            <person name="Henrissat B."/>
            <person name="Grigoriev I.V."/>
            <person name="Hibbett D.S."/>
            <person name="Martin F."/>
        </authorList>
    </citation>
    <scope>NUCLEOTIDE SEQUENCE [LARGE SCALE GENOMIC DNA]</scope>
    <source>
        <strain evidence="2">F 1598</strain>
    </source>
</reference>
<dbReference type="AlphaFoldDB" id="A0A0C3GAY8"/>
<gene>
    <name evidence="1" type="ORF">PILCRDRAFT_62997</name>
</gene>
<dbReference type="OrthoDB" id="2618249at2759"/>
<feature type="non-terminal residue" evidence="1">
    <location>
        <position position="1"/>
    </location>
</feature>
<evidence type="ECO:0000313" key="1">
    <source>
        <dbReference type="EMBL" id="KIM87801.1"/>
    </source>
</evidence>
<reference evidence="1 2" key="1">
    <citation type="submission" date="2014-04" db="EMBL/GenBank/DDBJ databases">
        <authorList>
            <consortium name="DOE Joint Genome Institute"/>
            <person name="Kuo A."/>
            <person name="Tarkka M."/>
            <person name="Buscot F."/>
            <person name="Kohler A."/>
            <person name="Nagy L.G."/>
            <person name="Floudas D."/>
            <person name="Copeland A."/>
            <person name="Barry K.W."/>
            <person name="Cichocki N."/>
            <person name="Veneault-Fourrey C."/>
            <person name="LaButti K."/>
            <person name="Lindquist E.A."/>
            <person name="Lipzen A."/>
            <person name="Lundell T."/>
            <person name="Morin E."/>
            <person name="Murat C."/>
            <person name="Sun H."/>
            <person name="Tunlid A."/>
            <person name="Henrissat B."/>
            <person name="Grigoriev I.V."/>
            <person name="Hibbett D.S."/>
            <person name="Martin F."/>
            <person name="Nordberg H.P."/>
            <person name="Cantor M.N."/>
            <person name="Hua S.X."/>
        </authorList>
    </citation>
    <scope>NUCLEOTIDE SEQUENCE [LARGE SCALE GENOMIC DNA]</scope>
    <source>
        <strain evidence="1 2">F 1598</strain>
    </source>
</reference>
<dbReference type="EMBL" id="KN832978">
    <property type="protein sequence ID" value="KIM87801.1"/>
    <property type="molecule type" value="Genomic_DNA"/>
</dbReference>
<evidence type="ECO:0000313" key="2">
    <source>
        <dbReference type="Proteomes" id="UP000054166"/>
    </source>
</evidence>
<name>A0A0C3GAY8_PILCF</name>
<sequence length="105" mass="12027">QHGKVAFVNLEAVKRERLRIARKLEKYLPKNCLNVDEAGIFGQAPPDQGLATSQMSGKKSNCSCITVTFICNQDGSEKWQIFYIGKFKQPWCFKKRKPAEYGFCY</sequence>
<dbReference type="HOGENOM" id="CLU_018294_5_2_1"/>
<accession>A0A0C3GAY8</accession>
<evidence type="ECO:0008006" key="3">
    <source>
        <dbReference type="Google" id="ProtNLM"/>
    </source>
</evidence>